<evidence type="ECO:0000313" key="10">
    <source>
        <dbReference type="Proteomes" id="UP000573327"/>
    </source>
</evidence>
<keyword evidence="3 7" id="KW-0813">Transport</keyword>
<feature type="transmembrane region" description="Helical" evidence="8">
    <location>
        <begin position="30"/>
        <end position="50"/>
    </location>
</feature>
<evidence type="ECO:0000256" key="7">
    <source>
        <dbReference type="PIRNR" id="PIRNR002744"/>
    </source>
</evidence>
<feature type="transmembrane region" description="Helical" evidence="8">
    <location>
        <begin position="202"/>
        <end position="221"/>
    </location>
</feature>
<dbReference type="RefSeq" id="WP_184913897.1">
    <property type="nucleotide sequence ID" value="NZ_JACHJR010000001.1"/>
</dbReference>
<reference evidence="9 10" key="1">
    <citation type="submission" date="2020-08" db="EMBL/GenBank/DDBJ databases">
        <title>Sequencing the genomes of 1000 actinobacteria strains.</title>
        <authorList>
            <person name="Klenk H.-P."/>
        </authorList>
    </citation>
    <scope>NUCLEOTIDE SEQUENCE [LARGE SCALE GENOMIC DNA]</scope>
    <source>
        <strain evidence="9 10">DSM 44786</strain>
    </source>
</reference>
<sequence>MSEKHAVETRGIEPVPDSERHGRVRELFHTWFAANISVLLLTMGAGLIVFNGLNLWQVLLVALCAAVVSYGIVGLLTVSGKWGGAPAMTLSRSVFGTRGNLVPGAVTWVARFGWETVNAVTGAYALLSVLDLLFGIRSNTALIVVTLLLFVGTTFLVSGLGRNALLWCNRWSAYLFGIFSVLVLGYLVATVDWSAVFSRPSGTTAMVIAGIGTIAAGGLSWAPSGADFARYLPRGTRSRGIVGTAIGGAGVVVVPMVLMGAVMAVGTPDLATASDPVSFIGDLLPIWLAVPYLLIALVGMVLINSLSMYSAGFTAQTMGVKLPRAWAVSINAVISLVGGLLLMLVATSFYGSFITFLTILAVSFSAWIGVYGADMLRRYRGGRHRQGRTRYDEAALLDTTPRSAYWFKGGFCWQALTAWVLAIGTGLMFTRAALSPTDVWFAGPWADSWIGRNGLAWVVTIVVGALVYSLLPQASTGAVETEPEPEQPHALIPS</sequence>
<evidence type="ECO:0000256" key="2">
    <source>
        <dbReference type="ARBA" id="ARBA00008974"/>
    </source>
</evidence>
<feature type="transmembrane region" description="Helical" evidence="8">
    <location>
        <begin position="142"/>
        <end position="161"/>
    </location>
</feature>
<dbReference type="GO" id="GO:0022857">
    <property type="term" value="F:transmembrane transporter activity"/>
    <property type="evidence" value="ECO:0007669"/>
    <property type="project" value="InterPro"/>
</dbReference>
<evidence type="ECO:0000256" key="4">
    <source>
        <dbReference type="ARBA" id="ARBA00022692"/>
    </source>
</evidence>
<keyword evidence="10" id="KW-1185">Reference proteome</keyword>
<feature type="transmembrane region" description="Helical" evidence="8">
    <location>
        <begin position="241"/>
        <end position="264"/>
    </location>
</feature>
<comment type="similarity">
    <text evidence="2 7">Belongs to the purine-cytosine permease (2.A.39) family.</text>
</comment>
<feature type="transmembrane region" description="Helical" evidence="8">
    <location>
        <begin position="411"/>
        <end position="434"/>
    </location>
</feature>
<dbReference type="PANTHER" id="PTHR31806">
    <property type="entry name" value="PURINE-CYTOSINE PERMEASE FCY2-RELATED"/>
    <property type="match status" value="1"/>
</dbReference>
<dbReference type="Gene3D" id="1.10.4160.10">
    <property type="entry name" value="Hydantoin permease"/>
    <property type="match status" value="1"/>
</dbReference>
<dbReference type="GO" id="GO:0005886">
    <property type="term" value="C:plasma membrane"/>
    <property type="evidence" value="ECO:0007669"/>
    <property type="project" value="TreeGrafter"/>
</dbReference>
<feature type="transmembrane region" description="Helical" evidence="8">
    <location>
        <begin position="284"/>
        <end position="304"/>
    </location>
</feature>
<evidence type="ECO:0000313" key="9">
    <source>
        <dbReference type="EMBL" id="MBB4946707.1"/>
    </source>
</evidence>
<dbReference type="InterPro" id="IPR026030">
    <property type="entry name" value="Pur-cyt_permease_Fcy2/21/22"/>
</dbReference>
<keyword evidence="4 8" id="KW-0812">Transmembrane</keyword>
<gene>
    <name evidence="9" type="ORF">F4556_002242</name>
</gene>
<dbReference type="PIRSF" id="PIRSF002744">
    <property type="entry name" value="Pur-cyt_permease"/>
    <property type="match status" value="1"/>
</dbReference>
<dbReference type="InterPro" id="IPR001248">
    <property type="entry name" value="Pur-cyt_permease"/>
</dbReference>
<feature type="transmembrane region" description="Helical" evidence="8">
    <location>
        <begin position="173"/>
        <end position="196"/>
    </location>
</feature>
<protein>
    <submittedName>
        <fullName evidence="9">Purine-cytosine permease-like protein</fullName>
    </submittedName>
</protein>
<dbReference type="EMBL" id="JACHJR010000001">
    <property type="protein sequence ID" value="MBB4946707.1"/>
    <property type="molecule type" value="Genomic_DNA"/>
</dbReference>
<dbReference type="AlphaFoldDB" id="A0A7W7WGE0"/>
<feature type="transmembrane region" description="Helical" evidence="8">
    <location>
        <begin position="353"/>
        <end position="373"/>
    </location>
</feature>
<dbReference type="Proteomes" id="UP000573327">
    <property type="component" value="Unassembled WGS sequence"/>
</dbReference>
<feature type="transmembrane region" description="Helical" evidence="8">
    <location>
        <begin position="454"/>
        <end position="471"/>
    </location>
</feature>
<dbReference type="Pfam" id="PF02133">
    <property type="entry name" value="Transp_cyt_pur"/>
    <property type="match status" value="1"/>
</dbReference>
<evidence type="ECO:0000256" key="6">
    <source>
        <dbReference type="ARBA" id="ARBA00023136"/>
    </source>
</evidence>
<evidence type="ECO:0000256" key="8">
    <source>
        <dbReference type="SAM" id="Phobius"/>
    </source>
</evidence>
<proteinExistence type="inferred from homology"/>
<evidence type="ECO:0000256" key="1">
    <source>
        <dbReference type="ARBA" id="ARBA00004141"/>
    </source>
</evidence>
<comment type="subcellular location">
    <subcellularLocation>
        <location evidence="1">Membrane</location>
        <topology evidence="1">Multi-pass membrane protein</topology>
    </subcellularLocation>
</comment>
<feature type="transmembrane region" description="Helical" evidence="8">
    <location>
        <begin position="325"/>
        <end position="347"/>
    </location>
</feature>
<evidence type="ECO:0000256" key="5">
    <source>
        <dbReference type="ARBA" id="ARBA00022989"/>
    </source>
</evidence>
<comment type="caution">
    <text evidence="9">The sequence shown here is derived from an EMBL/GenBank/DDBJ whole genome shotgun (WGS) entry which is preliminary data.</text>
</comment>
<feature type="transmembrane region" description="Helical" evidence="8">
    <location>
        <begin position="56"/>
        <end position="78"/>
    </location>
</feature>
<keyword evidence="6 7" id="KW-0472">Membrane</keyword>
<dbReference type="PANTHER" id="PTHR31806:SF1">
    <property type="entry name" value="PURINE-CYTOSINE PERMEASE FCY2-RELATED"/>
    <property type="match status" value="1"/>
</dbReference>
<keyword evidence="5 8" id="KW-1133">Transmembrane helix</keyword>
<accession>A0A7W7WGE0</accession>
<organism evidence="9 10">
    <name type="scientific">Kitasatospora gansuensis</name>
    <dbReference type="NCBI Taxonomy" id="258050"/>
    <lineage>
        <taxon>Bacteria</taxon>
        <taxon>Bacillati</taxon>
        <taxon>Actinomycetota</taxon>
        <taxon>Actinomycetes</taxon>
        <taxon>Kitasatosporales</taxon>
        <taxon>Streptomycetaceae</taxon>
        <taxon>Kitasatospora</taxon>
    </lineage>
</organism>
<evidence type="ECO:0000256" key="3">
    <source>
        <dbReference type="ARBA" id="ARBA00022448"/>
    </source>
</evidence>
<name>A0A7W7WGE0_9ACTN</name>